<dbReference type="Pfam" id="PF00226">
    <property type="entry name" value="DnaJ"/>
    <property type="match status" value="1"/>
</dbReference>
<dbReference type="OrthoDB" id="342454at2759"/>
<evidence type="ECO:0000313" key="4">
    <source>
        <dbReference type="Proteomes" id="UP000518752"/>
    </source>
</evidence>
<evidence type="ECO:0000313" key="3">
    <source>
        <dbReference type="EMBL" id="KAF5380243.1"/>
    </source>
</evidence>
<comment type="caution">
    <text evidence="3">The sequence shown here is derived from an EMBL/GenBank/DDBJ whole genome shotgun (WGS) entry which is preliminary data.</text>
</comment>
<dbReference type="CDD" id="cd06257">
    <property type="entry name" value="DnaJ"/>
    <property type="match status" value="1"/>
</dbReference>
<protein>
    <recommendedName>
        <fullName evidence="2">J domain-containing protein</fullName>
    </recommendedName>
</protein>
<keyword evidence="4" id="KW-1185">Reference proteome</keyword>
<dbReference type="PRINTS" id="PR00625">
    <property type="entry name" value="JDOMAIN"/>
</dbReference>
<dbReference type="Proteomes" id="UP000518752">
    <property type="component" value="Unassembled WGS sequence"/>
</dbReference>
<dbReference type="PROSITE" id="PS50076">
    <property type="entry name" value="DNAJ_2"/>
    <property type="match status" value="1"/>
</dbReference>
<reference evidence="3 4" key="1">
    <citation type="journal article" date="2020" name="ISME J.">
        <title>Uncovering the hidden diversity of litter-decomposition mechanisms in mushroom-forming fungi.</title>
        <authorList>
            <person name="Floudas D."/>
            <person name="Bentzer J."/>
            <person name="Ahren D."/>
            <person name="Johansson T."/>
            <person name="Persson P."/>
            <person name="Tunlid A."/>
        </authorList>
    </citation>
    <scope>NUCLEOTIDE SEQUENCE [LARGE SCALE GENOMIC DNA]</scope>
    <source>
        <strain evidence="3 4">CBS 406.79</strain>
    </source>
</reference>
<gene>
    <name evidence="3" type="ORF">D9757_008206</name>
</gene>
<name>A0A8H5M467_9AGAR</name>
<dbReference type="PANTHER" id="PTHR46620:SF1">
    <property type="entry name" value="J DOMAIN-CONTAINING PROTEIN SPF31"/>
    <property type="match status" value="1"/>
</dbReference>
<dbReference type="AlphaFoldDB" id="A0A8H5M467"/>
<dbReference type="SMART" id="SM00271">
    <property type="entry name" value="DnaJ"/>
    <property type="match status" value="1"/>
</dbReference>
<dbReference type="EMBL" id="JAACJN010000065">
    <property type="protein sequence ID" value="KAF5380243.1"/>
    <property type="molecule type" value="Genomic_DNA"/>
</dbReference>
<feature type="domain" description="J" evidence="2">
    <location>
        <begin position="76"/>
        <end position="140"/>
    </location>
</feature>
<dbReference type="Gene3D" id="1.10.287.110">
    <property type="entry name" value="DnaJ domain"/>
    <property type="match status" value="1"/>
</dbReference>
<dbReference type="SUPFAM" id="SSF46565">
    <property type="entry name" value="Chaperone J-domain"/>
    <property type="match status" value="1"/>
</dbReference>
<feature type="region of interest" description="Disordered" evidence="1">
    <location>
        <begin position="1"/>
        <end position="42"/>
    </location>
</feature>
<proteinExistence type="predicted"/>
<dbReference type="InterPro" id="IPR001623">
    <property type="entry name" value="DnaJ_domain"/>
</dbReference>
<accession>A0A8H5M467</accession>
<evidence type="ECO:0000259" key="2">
    <source>
        <dbReference type="PROSITE" id="PS50076"/>
    </source>
</evidence>
<dbReference type="InterPro" id="IPR036869">
    <property type="entry name" value="J_dom_sf"/>
</dbReference>
<organism evidence="3 4">
    <name type="scientific">Collybiopsis confluens</name>
    <dbReference type="NCBI Taxonomy" id="2823264"/>
    <lineage>
        <taxon>Eukaryota</taxon>
        <taxon>Fungi</taxon>
        <taxon>Dikarya</taxon>
        <taxon>Basidiomycota</taxon>
        <taxon>Agaricomycotina</taxon>
        <taxon>Agaricomycetes</taxon>
        <taxon>Agaricomycetidae</taxon>
        <taxon>Agaricales</taxon>
        <taxon>Marasmiineae</taxon>
        <taxon>Omphalotaceae</taxon>
        <taxon>Collybiopsis</taxon>
    </lineage>
</organism>
<sequence length="446" mass="49661">MSATPGASASSSSSNITSSPSSSNPNTTAKTTPNPTTTPATATINDADLEKLLSREASAFQREVEVERILKAFKLNPYDMLDIDVGATEEVVKKRYKKLSLFIHPDKTSHPRAPEAFDLLKKAESELNDKAKRDELDAVIGQATLLVAKELFGPSASLSSKQDWEDSEEVKAIGGPKAWKEKVRIKTKEFLIDEELRRRKALQLALANEGLEARKKDEEVATRKRKVEEDKAWEGRDSGPASRFMAVIQQYVKEEEKDQGGGAVGVESRYFILFSNECTIPRSRAKKKSAFWLLLRALQSGPVRHSTKTTTATLPFCKTEHAPLSSSSSSSSESAMHPPLQTQLRFLNQAISFLTLQVSESKQRSEALRISISKIDRKNTPEEYCEALIQIAREERRLERVECELERVTAVVELFQNGQQQATPGGGGEEGGWRTSCFQKILRNWS</sequence>
<dbReference type="PANTHER" id="PTHR46620">
    <property type="entry name" value="J DOMAIN-CONTAINING PROTEIN SPF31"/>
    <property type="match status" value="1"/>
</dbReference>
<evidence type="ECO:0000256" key="1">
    <source>
        <dbReference type="SAM" id="MobiDB-lite"/>
    </source>
</evidence>